<feature type="region of interest" description="Disordered" evidence="4">
    <location>
        <begin position="550"/>
        <end position="587"/>
    </location>
</feature>
<dbReference type="Proteomes" id="UP000265618">
    <property type="component" value="Unassembled WGS sequence"/>
</dbReference>
<gene>
    <name evidence="5" type="ORF">KIPB_002460</name>
</gene>
<evidence type="ECO:0000256" key="2">
    <source>
        <dbReference type="ARBA" id="ARBA00022614"/>
    </source>
</evidence>
<comment type="caution">
    <text evidence="5">The sequence shown here is derived from an EMBL/GenBank/DDBJ whole genome shotgun (WGS) entry which is preliminary data.</text>
</comment>
<evidence type="ECO:0000256" key="3">
    <source>
        <dbReference type="ARBA" id="ARBA00022737"/>
    </source>
</evidence>
<keyword evidence="3" id="KW-0677">Repeat</keyword>
<feature type="compositionally biased region" description="Basic residues" evidence="4">
    <location>
        <begin position="550"/>
        <end position="571"/>
    </location>
</feature>
<keyword evidence="6" id="KW-1185">Reference proteome</keyword>
<keyword evidence="2" id="KW-0433">Leucine-rich repeat</keyword>
<evidence type="ECO:0000313" key="6">
    <source>
        <dbReference type="Proteomes" id="UP000265618"/>
    </source>
</evidence>
<dbReference type="SMART" id="SM00368">
    <property type="entry name" value="LRR_RI"/>
    <property type="match status" value="4"/>
</dbReference>
<dbReference type="EMBL" id="BDIP01000410">
    <property type="protein sequence ID" value="GIQ81495.1"/>
    <property type="molecule type" value="Genomic_DNA"/>
</dbReference>
<dbReference type="GO" id="GO:0005829">
    <property type="term" value="C:cytosol"/>
    <property type="evidence" value="ECO:0007669"/>
    <property type="project" value="TreeGrafter"/>
</dbReference>
<evidence type="ECO:0000256" key="1">
    <source>
        <dbReference type="ARBA" id="ARBA00022468"/>
    </source>
</evidence>
<evidence type="ECO:0000256" key="4">
    <source>
        <dbReference type="SAM" id="MobiDB-lite"/>
    </source>
</evidence>
<protein>
    <submittedName>
        <fullName evidence="5">Uncharacterized protein</fullName>
    </submittedName>
</protein>
<dbReference type="PANTHER" id="PTHR24113:SF12">
    <property type="entry name" value="RAN GTPASE-ACTIVATING PROTEIN 1"/>
    <property type="match status" value="1"/>
</dbReference>
<dbReference type="GO" id="GO:0006913">
    <property type="term" value="P:nucleocytoplasmic transport"/>
    <property type="evidence" value="ECO:0007669"/>
    <property type="project" value="TreeGrafter"/>
</dbReference>
<evidence type="ECO:0000313" key="5">
    <source>
        <dbReference type="EMBL" id="GIQ81495.1"/>
    </source>
</evidence>
<dbReference type="AlphaFoldDB" id="A0A9K3GG93"/>
<reference evidence="5 6" key="1">
    <citation type="journal article" date="2018" name="PLoS ONE">
        <title>The draft genome of Kipferlia bialata reveals reductive genome evolution in fornicate parasites.</title>
        <authorList>
            <person name="Tanifuji G."/>
            <person name="Takabayashi S."/>
            <person name="Kume K."/>
            <person name="Takagi M."/>
            <person name="Nakayama T."/>
            <person name="Kamikawa R."/>
            <person name="Inagaki Y."/>
            <person name="Hashimoto T."/>
        </authorList>
    </citation>
    <scope>NUCLEOTIDE SEQUENCE [LARGE SCALE GENOMIC DNA]</scope>
    <source>
        <strain evidence="5">NY0173</strain>
    </source>
</reference>
<dbReference type="SUPFAM" id="SSF52047">
    <property type="entry name" value="RNI-like"/>
    <property type="match status" value="1"/>
</dbReference>
<dbReference type="InterPro" id="IPR032675">
    <property type="entry name" value="LRR_dom_sf"/>
</dbReference>
<dbReference type="GO" id="GO:0005634">
    <property type="term" value="C:nucleus"/>
    <property type="evidence" value="ECO:0007669"/>
    <property type="project" value="TreeGrafter"/>
</dbReference>
<organism evidence="5 6">
    <name type="scientific">Kipferlia bialata</name>
    <dbReference type="NCBI Taxonomy" id="797122"/>
    <lineage>
        <taxon>Eukaryota</taxon>
        <taxon>Metamonada</taxon>
        <taxon>Carpediemonas-like organisms</taxon>
        <taxon>Kipferlia</taxon>
    </lineage>
</organism>
<sequence>MGREGESEGGPGRECDGCDGCDEWDSAQFDAFYERVGLDSPAVSILQECLMDIADKEDKYLVLSHDTDTDTAPKGTPSDVGGDGDLWLVHLIEAMPHIPLLSTVQLHFGSIGTKACQALAEVLPRLTYLDRLVVGDVSDVSMECLLSHMPPLTLVQEIEGEDTALGVPACLHLAKGIERGLFPNLSRVMLPDMVCLSGEGVGEGPSPDEGMAALIRSLTHLKGLEELEIGSCWCLIDQDYTTYMSEHRAMCTCVPGPCVLQALADSYPMLSKLHKLALQGDMMSSPAVSVLVGLLPSIVRLTKLEMSCSATDQDAWTAMCHCLASMQPLRELLISEMDLSHPASAQALAAAIPSMWFLERLRITMCKGGRVWTAPVLEAVACIRSLKRLRLCYNWLRPPDIRAMCAALSTMDSLQQLDLGNNLFGDEGLIFFCNALPKMLGLARLRLCDCNIPEIGEGAVSMAKHLVGMPQLHTIDVAGNDLRPEFVQAMEHFAHSGCCRHIMKDGLKFTRKRVPKTPKAAKAAQHEAHMRQLAAVFHDEVEKDAARLKQAKQAKKRAQTKAKQKKRRQRNKAIEKANQERAGDTAARSLTPCKVHCPYNRTMIPPRHPYVRHITHDEVDEGVGHGERLRYSRGQWHHPSPICCTQTRVSYIRDVLLTLRGTAVSAEKLLTEIRDYAADDLVEVRIREQVGIQQERMQKKLANLTGALKEAEAKADKK</sequence>
<dbReference type="GO" id="GO:0031267">
    <property type="term" value="F:small GTPase binding"/>
    <property type="evidence" value="ECO:0007669"/>
    <property type="project" value="TreeGrafter"/>
</dbReference>
<proteinExistence type="predicted"/>
<dbReference type="GO" id="GO:0005096">
    <property type="term" value="F:GTPase activator activity"/>
    <property type="evidence" value="ECO:0007669"/>
    <property type="project" value="UniProtKB-KW"/>
</dbReference>
<name>A0A9K3GG93_9EUKA</name>
<dbReference type="Gene3D" id="3.80.10.10">
    <property type="entry name" value="Ribonuclease Inhibitor"/>
    <property type="match status" value="2"/>
</dbReference>
<dbReference type="GO" id="GO:0048471">
    <property type="term" value="C:perinuclear region of cytoplasm"/>
    <property type="evidence" value="ECO:0007669"/>
    <property type="project" value="TreeGrafter"/>
</dbReference>
<feature type="compositionally biased region" description="Basic and acidic residues" evidence="4">
    <location>
        <begin position="572"/>
        <end position="583"/>
    </location>
</feature>
<dbReference type="InterPro" id="IPR027038">
    <property type="entry name" value="RanGap"/>
</dbReference>
<dbReference type="PANTHER" id="PTHR24113">
    <property type="entry name" value="RAN GTPASE-ACTIVATING PROTEIN 1"/>
    <property type="match status" value="1"/>
</dbReference>
<accession>A0A9K3GG93</accession>
<keyword evidence="1" id="KW-0343">GTPase activation</keyword>